<accession>A0A1G8FHW9</accession>
<protein>
    <submittedName>
        <fullName evidence="3">Uncharacterized protein</fullName>
    </submittedName>
</protein>
<dbReference type="Proteomes" id="UP000199636">
    <property type="component" value="Unassembled WGS sequence"/>
</dbReference>
<keyword evidence="2" id="KW-1133">Transmembrane helix</keyword>
<feature type="transmembrane region" description="Helical" evidence="2">
    <location>
        <begin position="28"/>
        <end position="46"/>
    </location>
</feature>
<gene>
    <name evidence="3" type="ORF">SAMN05216272_103254</name>
</gene>
<evidence type="ECO:0000313" key="4">
    <source>
        <dbReference type="Proteomes" id="UP000199636"/>
    </source>
</evidence>
<proteinExistence type="predicted"/>
<reference evidence="4" key="1">
    <citation type="submission" date="2016-10" db="EMBL/GenBank/DDBJ databases">
        <authorList>
            <person name="Varghese N."/>
            <person name="Submissions S."/>
        </authorList>
    </citation>
    <scope>NUCLEOTIDE SEQUENCE [LARGE SCALE GENOMIC DNA]</scope>
    <source>
        <strain evidence="4">CCM 7469</strain>
    </source>
</reference>
<dbReference type="RefSeq" id="WP_090262233.1">
    <property type="nucleotide sequence ID" value="NZ_FNDS01000003.1"/>
</dbReference>
<evidence type="ECO:0000313" key="3">
    <source>
        <dbReference type="EMBL" id="SDH81715.1"/>
    </source>
</evidence>
<evidence type="ECO:0000256" key="2">
    <source>
        <dbReference type="SAM" id="Phobius"/>
    </source>
</evidence>
<feature type="region of interest" description="Disordered" evidence="1">
    <location>
        <begin position="288"/>
        <end position="328"/>
    </location>
</feature>
<keyword evidence="2" id="KW-0812">Transmembrane</keyword>
<keyword evidence="2" id="KW-0472">Membrane</keyword>
<name>A0A1G8FHW9_9PSED</name>
<evidence type="ECO:0000256" key="1">
    <source>
        <dbReference type="SAM" id="MobiDB-lite"/>
    </source>
</evidence>
<feature type="transmembrane region" description="Helical" evidence="2">
    <location>
        <begin position="55"/>
        <end position="74"/>
    </location>
</feature>
<dbReference type="AlphaFoldDB" id="A0A1G8FHW9"/>
<dbReference type="STRING" id="428992.SAMN05216272_103254"/>
<dbReference type="OrthoDB" id="6074146at2"/>
<keyword evidence="4" id="KW-1185">Reference proteome</keyword>
<sequence>MDTLLILGGLLLILCGYAWLVMLAFERGLLWGLACLLPPLAPVFLLRHWARGRKALVLGALGFIPLVVGLAMLASEDGARLQAILSMKWLNSAPAEVPELAIALRCELNGQAFAPQQAELIGGVLSLREGEDFYAHRELQLRLHGEVNGPLRLDVLPEDSGRLPDVEISWLAPGHDLPEALRLRSGYTLHLDLRPEAPNRMIGAFHLVLPAQYRTTLSGQIELYTDRLRYRDGQVDTRYDSMDTLTYVVRDYLQRRFAGSRIDLASLPRQDLQRHEVHLSVDFTQDGRPQSLPLTLSRSDNRGWAVGDDHYPKRAAQPSAASPLATPQAAPVAETQGSAGGALSLERLLATPQRYLNRGMRVTTERGRTAEGIFTGLDQDGRIVIRHSLSGAGEASYSLRPSEIVDIELLAP</sequence>
<organism evidence="3 4">
    <name type="scientific">Pseudomonas panipatensis</name>
    <dbReference type="NCBI Taxonomy" id="428992"/>
    <lineage>
        <taxon>Bacteria</taxon>
        <taxon>Pseudomonadati</taxon>
        <taxon>Pseudomonadota</taxon>
        <taxon>Gammaproteobacteria</taxon>
        <taxon>Pseudomonadales</taxon>
        <taxon>Pseudomonadaceae</taxon>
        <taxon>Pseudomonas</taxon>
    </lineage>
</organism>
<dbReference type="EMBL" id="FNDS01000003">
    <property type="protein sequence ID" value="SDH81715.1"/>
    <property type="molecule type" value="Genomic_DNA"/>
</dbReference>